<dbReference type="AlphaFoldDB" id="A0A0N8R6I2"/>
<dbReference type="EMBL" id="LJQA01000223">
    <property type="protein sequence ID" value="KPW98062.1"/>
    <property type="molecule type" value="Genomic_DNA"/>
</dbReference>
<name>A0A0N8R6I2_PSESX</name>
<protein>
    <submittedName>
        <fullName evidence="1">Uncharacterized protein</fullName>
    </submittedName>
</protein>
<evidence type="ECO:0000313" key="2">
    <source>
        <dbReference type="Proteomes" id="UP000050356"/>
    </source>
</evidence>
<evidence type="ECO:0000313" key="1">
    <source>
        <dbReference type="EMBL" id="KPW98062.1"/>
    </source>
</evidence>
<organism evidence="1 2">
    <name type="scientific">Pseudomonas syringae pv. cerasicola</name>
    <dbReference type="NCBI Taxonomy" id="264451"/>
    <lineage>
        <taxon>Bacteria</taxon>
        <taxon>Pseudomonadati</taxon>
        <taxon>Pseudomonadota</taxon>
        <taxon>Gammaproteobacteria</taxon>
        <taxon>Pseudomonadales</taxon>
        <taxon>Pseudomonadaceae</taxon>
        <taxon>Pseudomonas</taxon>
        <taxon>Pseudomonas syringae</taxon>
    </lineage>
</organism>
<gene>
    <name evidence="1" type="ORF">ALO50_01926</name>
</gene>
<dbReference type="Proteomes" id="UP000050356">
    <property type="component" value="Unassembled WGS sequence"/>
</dbReference>
<dbReference type="RefSeq" id="WP_227449413.1">
    <property type="nucleotide sequence ID" value="NZ_LKCB01000171.1"/>
</dbReference>
<proteinExistence type="predicted"/>
<reference evidence="1 2" key="1">
    <citation type="submission" date="2015-09" db="EMBL/GenBank/DDBJ databases">
        <title>Genome announcement of multiple Pseudomonas syringae strains.</title>
        <authorList>
            <person name="Thakur S."/>
            <person name="Wang P.W."/>
            <person name="Gong Y."/>
            <person name="Weir B.S."/>
            <person name="Guttman D.S."/>
        </authorList>
    </citation>
    <scope>NUCLEOTIDE SEQUENCE [LARGE SCALE GENOMIC DNA]</scope>
    <source>
        <strain evidence="1 2">ICMP17524</strain>
    </source>
</reference>
<dbReference type="PATRIC" id="fig|264451.4.peg.2655"/>
<accession>A0A0N8R6I2</accession>
<comment type="caution">
    <text evidence="1">The sequence shown here is derived from an EMBL/GenBank/DDBJ whole genome shotgun (WGS) entry which is preliminary data.</text>
</comment>
<sequence length="119" mass="13108">MRYLMGCLMLSVSSVSMATEAQMKQWEKMDRCSNAAYITVNVLESSADGMQQEIALQGSIKGLKTNTKLGAATPTENELRGSYNFLLRVSAGMPRPYAKREHDWLVAQAASACSLWVPD</sequence>